<dbReference type="SUPFAM" id="SSF53474">
    <property type="entry name" value="alpha/beta-Hydrolases"/>
    <property type="match status" value="1"/>
</dbReference>
<dbReference type="STRING" id="265719.SAMN04488509_101471"/>
<gene>
    <name evidence="2" type="ORF">SAMN04488509_101471</name>
</gene>
<reference evidence="2 3" key="1">
    <citation type="submission" date="2016-10" db="EMBL/GenBank/DDBJ databases">
        <authorList>
            <person name="de Groot N.N."/>
        </authorList>
    </citation>
    <scope>NUCLEOTIDE SEQUENCE [LARGE SCALE GENOMIC DNA]</scope>
    <source>
        <strain evidence="2 3">DSM 16957</strain>
    </source>
</reference>
<dbReference type="InterPro" id="IPR029058">
    <property type="entry name" value="AB_hydrolase_fold"/>
</dbReference>
<dbReference type="GO" id="GO:0016787">
    <property type="term" value="F:hydrolase activity"/>
    <property type="evidence" value="ECO:0007669"/>
    <property type="project" value="UniProtKB-KW"/>
</dbReference>
<dbReference type="Pfam" id="PF12146">
    <property type="entry name" value="Hydrolase_4"/>
    <property type="match status" value="1"/>
</dbReference>
<dbReference type="OrthoDB" id="9785076at2"/>
<sequence length="283" mass="31009">MIPMQPAFTTLRVRSPDGAEADLRLAMPPEPVAGLYLLPALGVGIRPNEAFAAALAEQGVAVAIHEWRGLGGSSLRASRTCDWGYRELLQQDIPAGLAAAEAALPGLGWSIAGHSLGGQLALISAALQPRRFQRVHVLASGLPDWRAYPRLRGLGIMAALHFMPLSAILLGHYPGERLGFAGREARGLIRDWSYSGRRARYRIREGSVDPEQALREFKGEVRALHLASDWLCPRASLEALAAKTPQARWQIETLYDPEFAPRRADHFSWLRQPGPVVRRLLAA</sequence>
<dbReference type="InterPro" id="IPR017208">
    <property type="entry name" value="UCP037442_abhydr"/>
</dbReference>
<accession>A0A1G6SF18</accession>
<dbReference type="AlphaFoldDB" id="A0A1G6SF18"/>
<dbReference type="Proteomes" id="UP000199603">
    <property type="component" value="Unassembled WGS sequence"/>
</dbReference>
<protein>
    <submittedName>
        <fullName evidence="2">Predicted alpha/beta hydrolase</fullName>
    </submittedName>
</protein>
<organism evidence="2 3">
    <name type="scientific">Aquimonas voraii</name>
    <dbReference type="NCBI Taxonomy" id="265719"/>
    <lineage>
        <taxon>Bacteria</taxon>
        <taxon>Pseudomonadati</taxon>
        <taxon>Pseudomonadota</taxon>
        <taxon>Gammaproteobacteria</taxon>
        <taxon>Lysobacterales</taxon>
        <taxon>Lysobacteraceae</taxon>
        <taxon>Aquimonas</taxon>
    </lineage>
</organism>
<dbReference type="Gene3D" id="3.40.50.1820">
    <property type="entry name" value="alpha/beta hydrolase"/>
    <property type="match status" value="1"/>
</dbReference>
<evidence type="ECO:0000259" key="1">
    <source>
        <dbReference type="Pfam" id="PF12146"/>
    </source>
</evidence>
<evidence type="ECO:0000313" key="3">
    <source>
        <dbReference type="Proteomes" id="UP000199603"/>
    </source>
</evidence>
<dbReference type="PIRSF" id="PIRSF037442">
    <property type="entry name" value="UCP037442_abhydr"/>
    <property type="match status" value="1"/>
</dbReference>
<proteinExistence type="predicted"/>
<keyword evidence="2" id="KW-0378">Hydrolase</keyword>
<name>A0A1G6SF18_9GAMM</name>
<keyword evidence="3" id="KW-1185">Reference proteome</keyword>
<evidence type="ECO:0000313" key="2">
    <source>
        <dbReference type="EMBL" id="SDD15469.1"/>
    </source>
</evidence>
<dbReference type="RefSeq" id="WP_143006523.1">
    <property type="nucleotide sequence ID" value="NZ_FNAG01000001.1"/>
</dbReference>
<dbReference type="EMBL" id="FNAG01000001">
    <property type="protein sequence ID" value="SDD15469.1"/>
    <property type="molecule type" value="Genomic_DNA"/>
</dbReference>
<feature type="domain" description="Serine aminopeptidase S33" evidence="1">
    <location>
        <begin position="49"/>
        <end position="148"/>
    </location>
</feature>
<dbReference type="InterPro" id="IPR022742">
    <property type="entry name" value="Hydrolase_4"/>
</dbReference>